<comment type="subcellular location">
    <subcellularLocation>
        <location evidence="1">Cell inner membrane</location>
        <topology evidence="1">Single-pass membrane protein</topology>
        <orientation evidence="1">Periplasmic side</orientation>
    </subcellularLocation>
</comment>
<evidence type="ECO:0000256" key="5">
    <source>
        <dbReference type="ARBA" id="ARBA00022519"/>
    </source>
</evidence>
<dbReference type="Pfam" id="PF03544">
    <property type="entry name" value="TonB_C"/>
    <property type="match status" value="2"/>
</dbReference>
<evidence type="ECO:0000256" key="4">
    <source>
        <dbReference type="ARBA" id="ARBA00022475"/>
    </source>
</evidence>
<dbReference type="InterPro" id="IPR037682">
    <property type="entry name" value="TonB_C"/>
</dbReference>
<feature type="transmembrane region" description="Helical" evidence="11">
    <location>
        <begin position="6"/>
        <end position="26"/>
    </location>
</feature>
<accession>A0A4P7VPD9</accession>
<keyword evidence="8 11" id="KW-1133">Transmembrane helix</keyword>
<reference evidence="14 15" key="1">
    <citation type="submission" date="2019-02" db="EMBL/GenBank/DDBJ databases">
        <title>Isolation and identification of novel species under the genus Muribaculum.</title>
        <authorList>
            <person name="Miyake S."/>
            <person name="Ding Y."/>
            <person name="Low A."/>
            <person name="Soh M."/>
            <person name="Seedorf H."/>
        </authorList>
    </citation>
    <scope>NUCLEOTIDE SEQUENCE [LARGE SCALE GENOMIC DNA]</scope>
    <source>
        <strain evidence="14 15">TLL-A4</strain>
    </source>
</reference>
<keyword evidence="3" id="KW-0813">Transport</keyword>
<dbReference type="AlphaFoldDB" id="A0A4P7VPD9"/>
<feature type="transmembrane region" description="Helical" evidence="11">
    <location>
        <begin position="91"/>
        <end position="111"/>
    </location>
</feature>
<dbReference type="NCBIfam" id="TIGR01352">
    <property type="entry name" value="tonB_Cterm"/>
    <property type="match status" value="2"/>
</dbReference>
<comment type="similarity">
    <text evidence="2">Belongs to the TonB family.</text>
</comment>
<keyword evidence="6 11" id="KW-0812">Transmembrane</keyword>
<evidence type="ECO:0000256" key="1">
    <source>
        <dbReference type="ARBA" id="ARBA00004383"/>
    </source>
</evidence>
<keyword evidence="15" id="KW-1185">Reference proteome</keyword>
<feature type="domain" description="TonB C-terminal" evidence="12">
    <location>
        <begin position="494"/>
        <end position="558"/>
    </location>
</feature>
<evidence type="ECO:0000256" key="3">
    <source>
        <dbReference type="ARBA" id="ARBA00022448"/>
    </source>
</evidence>
<dbReference type="Pfam" id="PF05569">
    <property type="entry name" value="Peptidase_M56"/>
    <property type="match status" value="1"/>
</dbReference>
<feature type="domain" description="TonB C-terminal" evidence="12">
    <location>
        <begin position="374"/>
        <end position="438"/>
    </location>
</feature>
<keyword evidence="7" id="KW-0653">Protein transport</keyword>
<feature type="region of interest" description="Disordered" evidence="10">
    <location>
        <begin position="561"/>
        <end position="597"/>
    </location>
</feature>
<feature type="transmembrane region" description="Helical" evidence="11">
    <location>
        <begin position="273"/>
        <end position="290"/>
    </location>
</feature>
<evidence type="ECO:0000259" key="13">
    <source>
        <dbReference type="Pfam" id="PF05569"/>
    </source>
</evidence>
<dbReference type="GO" id="GO:0031992">
    <property type="term" value="F:energy transducer activity"/>
    <property type="evidence" value="ECO:0007669"/>
    <property type="project" value="TreeGrafter"/>
</dbReference>
<dbReference type="Gene3D" id="3.30.1150.10">
    <property type="match status" value="2"/>
</dbReference>
<dbReference type="Proteomes" id="UP000297031">
    <property type="component" value="Chromosome"/>
</dbReference>
<keyword evidence="4" id="KW-1003">Cell membrane</keyword>
<dbReference type="InterPro" id="IPR006260">
    <property type="entry name" value="TonB/TolA_C"/>
</dbReference>
<sequence>MGALLVYSIIVGVTLIPIYLIVRLLMSGLTCWRFNRGLILFGYLIALAMPFVIGWIHSIDFSDGAVLDIEVGLPSVMAVVADGEVDAVSPVKWWCAGVIALYFTGLLFFLLRELFIWNRMHSVISRSSHVTMPDGNVLCIHFDESIAPFSWYRYIVMSQKDYDEGGSTVIMHESMHIKARHWLDLLLAEAVALLVWYNPAGWLMRNELQAVHEYEADNGVVTGGANVRDYQLLLIQKAVGSRFPSIANSLDHSNLSKRIKMMLRKKSSPVQRWRAIAAVPALALTAVVFFNPGVAEALESLSTAKVTNYVAIMQEEPAAAAVAEPEQSPIALPSQSGEGDDGVYRSAETMPQYEGGEAALMKFIASNLKWIPGGKNGRLIVQFVVKKDGTVGDVKAVRSLSPEQDAEAERVVRMLKFTPGMVDGKPVDVWYTLPVSFRSKADAKPASPKKAPAAGESISGDDAYTAVETMPRYEGGEVALMKFMASNLKWIPGGKNGRLVMQFVVKKDGTVGDVKVLRPLSPEQDAEAERVVRMLKFTPGMMQGKPVNVWYTLPVSFRETKQSNSNTNSNTAPGTTTTTTTTTDGVSTTEVSYSPGN</sequence>
<dbReference type="PANTHER" id="PTHR33446">
    <property type="entry name" value="PROTEIN TONB-RELATED"/>
    <property type="match status" value="1"/>
</dbReference>
<feature type="compositionally biased region" description="Low complexity" evidence="10">
    <location>
        <begin position="562"/>
        <end position="589"/>
    </location>
</feature>
<evidence type="ECO:0000256" key="9">
    <source>
        <dbReference type="ARBA" id="ARBA00023136"/>
    </source>
</evidence>
<feature type="domain" description="Peptidase M56" evidence="13">
    <location>
        <begin position="165"/>
        <end position="262"/>
    </location>
</feature>
<evidence type="ECO:0000313" key="14">
    <source>
        <dbReference type="EMBL" id="QCD36381.1"/>
    </source>
</evidence>
<organism evidence="14 15">
    <name type="scientific">Muribaculum gordoncarteri</name>
    <dbReference type="NCBI Taxonomy" id="2530390"/>
    <lineage>
        <taxon>Bacteria</taxon>
        <taxon>Pseudomonadati</taxon>
        <taxon>Bacteroidota</taxon>
        <taxon>Bacteroidia</taxon>
        <taxon>Bacteroidales</taxon>
        <taxon>Muribaculaceae</taxon>
        <taxon>Muribaculum</taxon>
    </lineage>
</organism>
<gene>
    <name evidence="14" type="ORF">E7746_11055</name>
</gene>
<dbReference type="SUPFAM" id="SSF74653">
    <property type="entry name" value="TolA/TonB C-terminal domain"/>
    <property type="match status" value="2"/>
</dbReference>
<protein>
    <submittedName>
        <fullName evidence="14">TonB family protein</fullName>
    </submittedName>
</protein>
<keyword evidence="9 11" id="KW-0472">Membrane</keyword>
<dbReference type="InterPro" id="IPR008756">
    <property type="entry name" value="Peptidase_M56"/>
</dbReference>
<dbReference type="InterPro" id="IPR051045">
    <property type="entry name" value="TonB-dependent_transducer"/>
</dbReference>
<dbReference type="PANTHER" id="PTHR33446:SF2">
    <property type="entry name" value="PROTEIN TONB"/>
    <property type="match status" value="1"/>
</dbReference>
<dbReference type="EMBL" id="CP039393">
    <property type="protein sequence ID" value="QCD36381.1"/>
    <property type="molecule type" value="Genomic_DNA"/>
</dbReference>
<evidence type="ECO:0000256" key="7">
    <source>
        <dbReference type="ARBA" id="ARBA00022927"/>
    </source>
</evidence>
<dbReference type="OrthoDB" id="9814002at2"/>
<dbReference type="GO" id="GO:0015031">
    <property type="term" value="P:protein transport"/>
    <property type="evidence" value="ECO:0007669"/>
    <property type="project" value="UniProtKB-KW"/>
</dbReference>
<name>A0A4P7VPD9_9BACT</name>
<evidence type="ECO:0000256" key="8">
    <source>
        <dbReference type="ARBA" id="ARBA00022989"/>
    </source>
</evidence>
<evidence type="ECO:0000256" key="2">
    <source>
        <dbReference type="ARBA" id="ARBA00006555"/>
    </source>
</evidence>
<dbReference type="KEGG" id="mgod:E7746_11055"/>
<evidence type="ECO:0000256" key="10">
    <source>
        <dbReference type="SAM" id="MobiDB-lite"/>
    </source>
</evidence>
<evidence type="ECO:0000259" key="12">
    <source>
        <dbReference type="Pfam" id="PF03544"/>
    </source>
</evidence>
<dbReference type="GO" id="GO:0055085">
    <property type="term" value="P:transmembrane transport"/>
    <property type="evidence" value="ECO:0007669"/>
    <property type="project" value="InterPro"/>
</dbReference>
<keyword evidence="5" id="KW-0997">Cell inner membrane</keyword>
<evidence type="ECO:0000313" key="15">
    <source>
        <dbReference type="Proteomes" id="UP000297031"/>
    </source>
</evidence>
<feature type="transmembrane region" description="Helical" evidence="11">
    <location>
        <begin position="38"/>
        <end position="57"/>
    </location>
</feature>
<evidence type="ECO:0000256" key="6">
    <source>
        <dbReference type="ARBA" id="ARBA00022692"/>
    </source>
</evidence>
<proteinExistence type="inferred from homology"/>
<evidence type="ECO:0000256" key="11">
    <source>
        <dbReference type="SAM" id="Phobius"/>
    </source>
</evidence>
<dbReference type="GO" id="GO:0098797">
    <property type="term" value="C:plasma membrane protein complex"/>
    <property type="evidence" value="ECO:0007669"/>
    <property type="project" value="TreeGrafter"/>
</dbReference>
<dbReference type="RefSeq" id="WP_136410824.1">
    <property type="nucleotide sequence ID" value="NZ_CP039393.1"/>
</dbReference>